<dbReference type="InterPro" id="IPR036770">
    <property type="entry name" value="Ankyrin_rpt-contain_sf"/>
</dbReference>
<sequence>MSIGTIYEKAYKGDFNQVKVKIDEDKSLITTPDSNSRLLIHWAALGGNDNLVDYLIDESSPVDFVDDTNCTPLILASSAGRLEVVRLLLGKGANVNHKTNRGQTSLHYACSKGHKEVTKFLIESGANVNECDVLGATPLHRASSQGRTAIVELLLKSPDIKLDLCDSTGCTALHLSCEEDREAVASLLVKAGADLSIKNKEGKTPLDVCSDKLKKSLINLST</sequence>
<protein>
    <recommendedName>
        <fullName evidence="6">26S proteasome non-ATPase regulatory subunit 10</fullName>
    </recommendedName>
</protein>
<evidence type="ECO:0000256" key="1">
    <source>
        <dbReference type="ARBA" id="ARBA00022737"/>
    </source>
</evidence>
<comment type="caution">
    <text evidence="4">The sequence shown here is derived from an EMBL/GenBank/DDBJ whole genome shotgun (WGS) entry which is preliminary data.</text>
</comment>
<dbReference type="SMART" id="SM00248">
    <property type="entry name" value="ANK"/>
    <property type="match status" value="5"/>
</dbReference>
<evidence type="ECO:0000256" key="2">
    <source>
        <dbReference type="ARBA" id="ARBA00023043"/>
    </source>
</evidence>
<keyword evidence="2 3" id="KW-0040">ANK repeat</keyword>
<proteinExistence type="predicted"/>
<evidence type="ECO:0008006" key="6">
    <source>
        <dbReference type="Google" id="ProtNLM"/>
    </source>
</evidence>
<dbReference type="PRINTS" id="PR01415">
    <property type="entry name" value="ANKYRIN"/>
</dbReference>
<dbReference type="PROSITE" id="PS50088">
    <property type="entry name" value="ANK_REPEAT"/>
    <property type="match status" value="5"/>
</dbReference>
<dbReference type="EMBL" id="CAKOGL010000029">
    <property type="protein sequence ID" value="CAH2106413.1"/>
    <property type="molecule type" value="Genomic_DNA"/>
</dbReference>
<feature type="repeat" description="ANK" evidence="3">
    <location>
        <begin position="35"/>
        <end position="67"/>
    </location>
</feature>
<dbReference type="PROSITE" id="PS50297">
    <property type="entry name" value="ANK_REP_REGION"/>
    <property type="match status" value="4"/>
</dbReference>
<dbReference type="Proteomes" id="UP001153954">
    <property type="component" value="Unassembled WGS sequence"/>
</dbReference>
<keyword evidence="5" id="KW-1185">Reference proteome</keyword>
<dbReference type="InterPro" id="IPR002110">
    <property type="entry name" value="Ankyrin_rpt"/>
</dbReference>
<dbReference type="SUPFAM" id="SSF48403">
    <property type="entry name" value="Ankyrin repeat"/>
    <property type="match status" value="1"/>
</dbReference>
<gene>
    <name evidence="4" type="ORF">EEDITHA_LOCUS20549</name>
</gene>
<evidence type="ECO:0000313" key="5">
    <source>
        <dbReference type="Proteomes" id="UP001153954"/>
    </source>
</evidence>
<dbReference type="Pfam" id="PF00023">
    <property type="entry name" value="Ank"/>
    <property type="match status" value="1"/>
</dbReference>
<name>A0AAU9V832_EUPED</name>
<evidence type="ECO:0000256" key="3">
    <source>
        <dbReference type="PROSITE-ProRule" id="PRU00023"/>
    </source>
</evidence>
<feature type="repeat" description="ANK" evidence="3">
    <location>
        <begin position="134"/>
        <end position="156"/>
    </location>
</feature>
<dbReference type="Gene3D" id="1.25.40.20">
    <property type="entry name" value="Ankyrin repeat-containing domain"/>
    <property type="match status" value="1"/>
</dbReference>
<feature type="repeat" description="ANK" evidence="3">
    <location>
        <begin position="68"/>
        <end position="100"/>
    </location>
</feature>
<accession>A0AAU9V832</accession>
<dbReference type="PANTHER" id="PTHR24171:SF9">
    <property type="entry name" value="ANKYRIN REPEAT DOMAIN-CONTAINING PROTEIN 39"/>
    <property type="match status" value="1"/>
</dbReference>
<dbReference type="Pfam" id="PF12796">
    <property type="entry name" value="Ank_2"/>
    <property type="match status" value="1"/>
</dbReference>
<reference evidence="4" key="1">
    <citation type="submission" date="2022-03" db="EMBL/GenBank/DDBJ databases">
        <authorList>
            <person name="Tunstrom K."/>
        </authorList>
    </citation>
    <scope>NUCLEOTIDE SEQUENCE</scope>
</reference>
<feature type="repeat" description="ANK" evidence="3">
    <location>
        <begin position="168"/>
        <end position="200"/>
    </location>
</feature>
<keyword evidence="1" id="KW-0677">Repeat</keyword>
<dbReference type="AlphaFoldDB" id="A0AAU9V832"/>
<dbReference type="Pfam" id="PF13637">
    <property type="entry name" value="Ank_4"/>
    <property type="match status" value="1"/>
</dbReference>
<organism evidence="4 5">
    <name type="scientific">Euphydryas editha</name>
    <name type="common">Edith's checkerspot</name>
    <dbReference type="NCBI Taxonomy" id="104508"/>
    <lineage>
        <taxon>Eukaryota</taxon>
        <taxon>Metazoa</taxon>
        <taxon>Ecdysozoa</taxon>
        <taxon>Arthropoda</taxon>
        <taxon>Hexapoda</taxon>
        <taxon>Insecta</taxon>
        <taxon>Pterygota</taxon>
        <taxon>Neoptera</taxon>
        <taxon>Endopterygota</taxon>
        <taxon>Lepidoptera</taxon>
        <taxon>Glossata</taxon>
        <taxon>Ditrysia</taxon>
        <taxon>Papilionoidea</taxon>
        <taxon>Nymphalidae</taxon>
        <taxon>Nymphalinae</taxon>
        <taxon>Euphydryas</taxon>
    </lineage>
</organism>
<feature type="repeat" description="ANK" evidence="3">
    <location>
        <begin position="101"/>
        <end position="133"/>
    </location>
</feature>
<dbReference type="PANTHER" id="PTHR24171">
    <property type="entry name" value="ANKYRIN REPEAT DOMAIN-CONTAINING PROTEIN 39-RELATED"/>
    <property type="match status" value="1"/>
</dbReference>
<evidence type="ECO:0000313" key="4">
    <source>
        <dbReference type="EMBL" id="CAH2106413.1"/>
    </source>
</evidence>